<feature type="non-terminal residue" evidence="2">
    <location>
        <position position="1"/>
    </location>
</feature>
<protein>
    <submittedName>
        <fullName evidence="2">Uncharacterized protein</fullName>
    </submittedName>
</protein>
<evidence type="ECO:0000313" key="3">
    <source>
        <dbReference type="Proteomes" id="UP001140979"/>
    </source>
</evidence>
<evidence type="ECO:0000256" key="1">
    <source>
        <dbReference type="SAM" id="MobiDB-lite"/>
    </source>
</evidence>
<organism evidence="2 3">
    <name type="scientific">Vibrio aestuarianus</name>
    <dbReference type="NCBI Taxonomy" id="28171"/>
    <lineage>
        <taxon>Bacteria</taxon>
        <taxon>Pseudomonadati</taxon>
        <taxon>Pseudomonadota</taxon>
        <taxon>Gammaproteobacteria</taxon>
        <taxon>Vibrionales</taxon>
        <taxon>Vibrionaceae</taxon>
        <taxon>Vibrio</taxon>
    </lineage>
</organism>
<dbReference type="AlphaFoldDB" id="A0A9X4F3S4"/>
<proteinExistence type="predicted"/>
<name>A0A9X4F3S4_9VIBR</name>
<dbReference type="Proteomes" id="UP001140979">
    <property type="component" value="Unassembled WGS sequence"/>
</dbReference>
<feature type="region of interest" description="Disordered" evidence="1">
    <location>
        <begin position="1"/>
        <end position="22"/>
    </location>
</feature>
<comment type="caution">
    <text evidence="2">The sequence shown here is derived from an EMBL/GenBank/DDBJ whole genome shotgun (WGS) entry which is preliminary data.</text>
</comment>
<sequence length="91" mass="11130">RKREKEQDQVIGINRNERSQSPKYANTLRHQIWFIDRCETLLERHTPEYFDEYISPSMRFTFGLVRYVETANPEMYREAQQVLLMSQEEEE</sequence>
<gene>
    <name evidence="2" type="ORF">L9W94_18100</name>
</gene>
<dbReference type="RefSeq" id="WP_274683855.1">
    <property type="nucleotide sequence ID" value="NZ_JAKNBA010000049.1"/>
</dbReference>
<evidence type="ECO:0000313" key="2">
    <source>
        <dbReference type="EMBL" id="MDE1244015.1"/>
    </source>
</evidence>
<accession>A0A9X4F3S4</accession>
<dbReference type="EMBL" id="JAKNBA010000049">
    <property type="protein sequence ID" value="MDE1244015.1"/>
    <property type="molecule type" value="Genomic_DNA"/>
</dbReference>
<reference evidence="2" key="1">
    <citation type="submission" date="2022-02" db="EMBL/GenBank/DDBJ databases">
        <title>Emergence and expansion in Europe of a Vibrio aestuarianus clonal complex pathogenic for oysters.</title>
        <authorList>
            <person name="Mesnil A."/>
            <person name="Travers M.-A."/>
        </authorList>
    </citation>
    <scope>NUCLEOTIDE SEQUENCE</scope>
    <source>
        <strain evidence="2">19_064_11T1</strain>
    </source>
</reference>